<sequence>MGGNEGSIAVDKAALDRDTAEIKRIAAELRGFVETFDAVGAAAESDAKTFTADGAVSPVYTPVVASLKAWAAALNDAITATCDSAENCADTAKTKGYAMVGIDLKAADDARKA</sequence>
<name>A0A1S1JV29_9MYCO</name>
<reference evidence="1 2" key="1">
    <citation type="submission" date="2016-10" db="EMBL/GenBank/DDBJ databases">
        <title>Evaluation of Human, Animal and Environmental Mycobacterium chelonae Isolates by Core Genome Phylogenomic Analysis, Targeted Gene Comparison, and Anti-microbial Susceptibility Patterns: A Tale of Mistaken Identities.</title>
        <authorList>
            <person name="Fogelson S.B."/>
            <person name="Camus A.C."/>
            <person name="Lorenz W."/>
            <person name="Vasireddy R."/>
            <person name="Vasireddy S."/>
            <person name="Smith T."/>
            <person name="Brown-Elliott B.A."/>
            <person name="Wallace R.J.Jr."/>
            <person name="Hasan N.A."/>
            <person name="Reischl U."/>
            <person name="Sanchez S."/>
        </authorList>
    </citation>
    <scope>NUCLEOTIDE SEQUENCE [LARGE SCALE GENOMIC DNA]</scope>
    <source>
        <strain evidence="1 2">24999</strain>
    </source>
</reference>
<evidence type="ECO:0008006" key="3">
    <source>
        <dbReference type="Google" id="ProtNLM"/>
    </source>
</evidence>
<evidence type="ECO:0000313" key="2">
    <source>
        <dbReference type="Proteomes" id="UP000179636"/>
    </source>
</evidence>
<accession>A0A1S1JV29</accession>
<dbReference type="OrthoDB" id="9877141at2"/>
<proteinExistence type="predicted"/>
<comment type="caution">
    <text evidence="1">The sequence shown here is derived from an EMBL/GenBank/DDBJ whole genome shotgun (WGS) entry which is preliminary data.</text>
</comment>
<organism evidence="1 2">
    <name type="scientific">Mycobacterium syngnathidarum</name>
    <dbReference type="NCBI Taxonomy" id="1908205"/>
    <lineage>
        <taxon>Bacteria</taxon>
        <taxon>Bacillati</taxon>
        <taxon>Actinomycetota</taxon>
        <taxon>Actinomycetes</taxon>
        <taxon>Mycobacteriales</taxon>
        <taxon>Mycobacteriaceae</taxon>
        <taxon>Mycobacterium</taxon>
    </lineage>
</organism>
<dbReference type="EMBL" id="MLHV01000029">
    <property type="protein sequence ID" value="OHT92455.1"/>
    <property type="molecule type" value="Genomic_DNA"/>
</dbReference>
<dbReference type="STRING" id="1908205.BKG60_05000"/>
<dbReference type="Proteomes" id="UP000179636">
    <property type="component" value="Unassembled WGS sequence"/>
</dbReference>
<evidence type="ECO:0000313" key="1">
    <source>
        <dbReference type="EMBL" id="OHT92455.1"/>
    </source>
</evidence>
<dbReference type="AlphaFoldDB" id="A0A1S1JV29"/>
<gene>
    <name evidence="1" type="ORF">BKG61_24190</name>
</gene>
<protein>
    <recommendedName>
        <fullName evidence="3">ESX-1 secretion-associated protein</fullName>
    </recommendedName>
</protein>
<dbReference type="RefSeq" id="WP_019345502.1">
    <property type="nucleotide sequence ID" value="NZ_MLCL01000022.1"/>
</dbReference>
<keyword evidence="2" id="KW-1185">Reference proteome</keyword>
<accession>A0A1Q9WG05</accession>